<evidence type="ECO:0000256" key="1">
    <source>
        <dbReference type="SAM" id="MobiDB-lite"/>
    </source>
</evidence>
<evidence type="ECO:0000313" key="3">
    <source>
        <dbReference type="EMBL" id="KKW67713.1"/>
    </source>
</evidence>
<evidence type="ECO:0000313" key="4">
    <source>
        <dbReference type="Proteomes" id="UP000050580"/>
    </source>
</evidence>
<accession>A0A0U1PYX2</accession>
<protein>
    <submittedName>
        <fullName evidence="3">Uncharacterized protein</fullName>
    </submittedName>
</protein>
<feature type="region of interest" description="Disordered" evidence="1">
    <location>
        <begin position="67"/>
        <end position="95"/>
    </location>
</feature>
<feature type="transmembrane region" description="Helical" evidence="2">
    <location>
        <begin position="6"/>
        <end position="27"/>
    </location>
</feature>
<comment type="caution">
    <text evidence="3">The sequence shown here is derived from an EMBL/GenBank/DDBJ whole genome shotgun (WGS) entry which is preliminary data.</text>
</comment>
<gene>
    <name evidence="3" type="ORF">AAV94_08700</name>
</gene>
<dbReference type="Proteomes" id="UP000050580">
    <property type="component" value="Unassembled WGS sequence"/>
</dbReference>
<keyword evidence="2" id="KW-1133">Transmembrane helix</keyword>
<proteinExistence type="predicted"/>
<keyword evidence="2" id="KW-0812">Transmembrane</keyword>
<dbReference type="EMBL" id="LBNQ01000025">
    <property type="protein sequence ID" value="KKW67713.1"/>
    <property type="molecule type" value="Genomic_DNA"/>
</dbReference>
<feature type="compositionally biased region" description="Basic and acidic residues" evidence="1">
    <location>
        <begin position="78"/>
        <end position="95"/>
    </location>
</feature>
<reference evidence="3 4" key="1">
    <citation type="submission" date="2015-05" db="EMBL/GenBank/DDBJ databases">
        <title>Draft genome sequence of Lampropedia sp. CT6, isolated from the microbial mat of a hot water spring, located at Manikaran, India.</title>
        <authorList>
            <person name="Tripathi C."/>
            <person name="Rani P."/>
            <person name="Mahato N.K."/>
            <person name="Lal R."/>
        </authorList>
    </citation>
    <scope>NUCLEOTIDE SEQUENCE [LARGE SCALE GENOMIC DNA]</scope>
    <source>
        <strain evidence="3 4">CT6</strain>
    </source>
</reference>
<sequence length="95" mass="10241">MLTLGVIAGAAMFVVLLLVGATVWLAFKARMWWARWTGKPVPTWSVGGLAARQGFMRTYGSFRSTAATHGSAAPHAPRTIDDVTDVEPRTPAAER</sequence>
<evidence type="ECO:0000256" key="2">
    <source>
        <dbReference type="SAM" id="Phobius"/>
    </source>
</evidence>
<keyword evidence="2" id="KW-0472">Membrane</keyword>
<keyword evidence="4" id="KW-1185">Reference proteome</keyword>
<name>A0A0U1PYX2_9BURK</name>
<organism evidence="3 4">
    <name type="scientific">Lampropedia cohaerens</name>
    <dbReference type="NCBI Taxonomy" id="1610491"/>
    <lineage>
        <taxon>Bacteria</taxon>
        <taxon>Pseudomonadati</taxon>
        <taxon>Pseudomonadota</taxon>
        <taxon>Betaproteobacteria</taxon>
        <taxon>Burkholderiales</taxon>
        <taxon>Comamonadaceae</taxon>
        <taxon>Lampropedia</taxon>
    </lineage>
</organism>
<dbReference type="AlphaFoldDB" id="A0A0U1PYX2"/>